<dbReference type="EMBL" id="BKCJ010001769">
    <property type="protein sequence ID" value="GEU43888.1"/>
    <property type="molecule type" value="Genomic_DNA"/>
</dbReference>
<reference evidence="1" key="1">
    <citation type="journal article" date="2019" name="Sci. Rep.">
        <title>Draft genome of Tanacetum cinerariifolium, the natural source of mosquito coil.</title>
        <authorList>
            <person name="Yamashiro T."/>
            <person name="Shiraishi A."/>
            <person name="Satake H."/>
            <person name="Nakayama K."/>
        </authorList>
    </citation>
    <scope>NUCLEOTIDE SEQUENCE</scope>
</reference>
<dbReference type="AlphaFoldDB" id="A0A6L2K3A4"/>
<sequence>MYSKAQDSSLAKRSVYVIYSVSNLQIAPDANPLPIKDVDLEIKSKILRPLEPMDVDTFINPVDADLECYSACYLNLRRRSVWEIVTFGPSVMWGLTIWSHKDANIANIISLIRLECPFAEAPKVSWLQPSYAQLLLPVHRKEDNVVTRETSLSDSLDVVHARVLKLKEVTVATTSALAILVTTANISSIPTISMADYDTPDAGVQDTAPYSPKIVFEKEDLETAPEHPSAS</sequence>
<proteinExistence type="predicted"/>
<protein>
    <submittedName>
        <fullName evidence="1">Uncharacterized protein</fullName>
    </submittedName>
</protein>
<name>A0A6L2K3A4_TANCI</name>
<accession>A0A6L2K3A4</accession>
<comment type="caution">
    <text evidence="1">The sequence shown here is derived from an EMBL/GenBank/DDBJ whole genome shotgun (WGS) entry which is preliminary data.</text>
</comment>
<evidence type="ECO:0000313" key="1">
    <source>
        <dbReference type="EMBL" id="GEU43888.1"/>
    </source>
</evidence>
<gene>
    <name evidence="1" type="ORF">Tci_015866</name>
</gene>
<organism evidence="1">
    <name type="scientific">Tanacetum cinerariifolium</name>
    <name type="common">Dalmatian daisy</name>
    <name type="synonym">Chrysanthemum cinerariifolium</name>
    <dbReference type="NCBI Taxonomy" id="118510"/>
    <lineage>
        <taxon>Eukaryota</taxon>
        <taxon>Viridiplantae</taxon>
        <taxon>Streptophyta</taxon>
        <taxon>Embryophyta</taxon>
        <taxon>Tracheophyta</taxon>
        <taxon>Spermatophyta</taxon>
        <taxon>Magnoliopsida</taxon>
        <taxon>eudicotyledons</taxon>
        <taxon>Gunneridae</taxon>
        <taxon>Pentapetalae</taxon>
        <taxon>asterids</taxon>
        <taxon>campanulids</taxon>
        <taxon>Asterales</taxon>
        <taxon>Asteraceae</taxon>
        <taxon>Asteroideae</taxon>
        <taxon>Anthemideae</taxon>
        <taxon>Anthemidinae</taxon>
        <taxon>Tanacetum</taxon>
    </lineage>
</organism>